<keyword evidence="2" id="KW-1185">Reference proteome</keyword>
<name>A0A401SLQ0_CHIPU</name>
<organism evidence="1 2">
    <name type="scientific">Chiloscyllium punctatum</name>
    <name type="common">Brownbanded bambooshark</name>
    <name type="synonym">Hemiscyllium punctatum</name>
    <dbReference type="NCBI Taxonomy" id="137246"/>
    <lineage>
        <taxon>Eukaryota</taxon>
        <taxon>Metazoa</taxon>
        <taxon>Chordata</taxon>
        <taxon>Craniata</taxon>
        <taxon>Vertebrata</taxon>
        <taxon>Chondrichthyes</taxon>
        <taxon>Elasmobranchii</taxon>
        <taxon>Galeomorphii</taxon>
        <taxon>Galeoidea</taxon>
        <taxon>Orectolobiformes</taxon>
        <taxon>Hemiscylliidae</taxon>
        <taxon>Chiloscyllium</taxon>
    </lineage>
</organism>
<comment type="caution">
    <text evidence="1">The sequence shown here is derived from an EMBL/GenBank/DDBJ whole genome shotgun (WGS) entry which is preliminary data.</text>
</comment>
<evidence type="ECO:0000313" key="1">
    <source>
        <dbReference type="EMBL" id="GCC31306.1"/>
    </source>
</evidence>
<gene>
    <name evidence="1" type="ORF">chiPu_0009763</name>
</gene>
<dbReference type="EMBL" id="BEZZ01000355">
    <property type="protein sequence ID" value="GCC31306.1"/>
    <property type="molecule type" value="Genomic_DNA"/>
</dbReference>
<sequence>MISLESGFRRLLRRRFGSDKLDGRCDGLKLVCFRHVVPPTDLVLSKVDSEHQLSNVTQTQDNISQALEAKEEQGWRNPTRFCLTGLCGTGAML</sequence>
<protein>
    <submittedName>
        <fullName evidence="1">Uncharacterized protein</fullName>
    </submittedName>
</protein>
<accession>A0A401SLQ0</accession>
<evidence type="ECO:0000313" key="2">
    <source>
        <dbReference type="Proteomes" id="UP000287033"/>
    </source>
</evidence>
<reference evidence="1 2" key="1">
    <citation type="journal article" date="2018" name="Nat. Ecol. Evol.">
        <title>Shark genomes provide insights into elasmobranch evolution and the origin of vertebrates.</title>
        <authorList>
            <person name="Hara Y"/>
            <person name="Yamaguchi K"/>
            <person name="Onimaru K"/>
            <person name="Kadota M"/>
            <person name="Koyanagi M"/>
            <person name="Keeley SD"/>
            <person name="Tatsumi K"/>
            <person name="Tanaka K"/>
            <person name="Motone F"/>
            <person name="Kageyama Y"/>
            <person name="Nozu R"/>
            <person name="Adachi N"/>
            <person name="Nishimura O"/>
            <person name="Nakagawa R"/>
            <person name="Tanegashima C"/>
            <person name="Kiyatake I"/>
            <person name="Matsumoto R"/>
            <person name="Murakumo K"/>
            <person name="Nishida K"/>
            <person name="Terakita A"/>
            <person name="Kuratani S"/>
            <person name="Sato K"/>
            <person name="Hyodo S Kuraku.S."/>
        </authorList>
    </citation>
    <scope>NUCLEOTIDE SEQUENCE [LARGE SCALE GENOMIC DNA]</scope>
</reference>
<proteinExistence type="predicted"/>
<dbReference type="Proteomes" id="UP000287033">
    <property type="component" value="Unassembled WGS sequence"/>
</dbReference>
<dbReference type="AlphaFoldDB" id="A0A401SLQ0"/>